<evidence type="ECO:0000313" key="1">
    <source>
        <dbReference type="EnsemblPlants" id="Pp3c8_12380V3.1"/>
    </source>
</evidence>
<dbReference type="EnsemblPlants" id="Pp3c8_12380V3.1">
    <property type="protein sequence ID" value="Pp3c8_12380V3.1"/>
    <property type="gene ID" value="Pp3c8_12380"/>
</dbReference>
<organism evidence="1 2">
    <name type="scientific">Physcomitrium patens</name>
    <name type="common">Spreading-leaved earth moss</name>
    <name type="synonym">Physcomitrella patens</name>
    <dbReference type="NCBI Taxonomy" id="3218"/>
    <lineage>
        <taxon>Eukaryota</taxon>
        <taxon>Viridiplantae</taxon>
        <taxon>Streptophyta</taxon>
        <taxon>Embryophyta</taxon>
        <taxon>Bryophyta</taxon>
        <taxon>Bryophytina</taxon>
        <taxon>Bryopsida</taxon>
        <taxon>Funariidae</taxon>
        <taxon>Funariales</taxon>
        <taxon>Funariaceae</taxon>
        <taxon>Physcomitrium</taxon>
    </lineage>
</organism>
<reference evidence="1 2" key="2">
    <citation type="journal article" date="2018" name="Plant J.">
        <title>The Physcomitrella patens chromosome-scale assembly reveals moss genome structure and evolution.</title>
        <authorList>
            <person name="Lang D."/>
            <person name="Ullrich K.K."/>
            <person name="Murat F."/>
            <person name="Fuchs J."/>
            <person name="Jenkins J."/>
            <person name="Haas F.B."/>
            <person name="Piednoel M."/>
            <person name="Gundlach H."/>
            <person name="Van Bel M."/>
            <person name="Meyberg R."/>
            <person name="Vives C."/>
            <person name="Morata J."/>
            <person name="Symeonidi A."/>
            <person name="Hiss M."/>
            <person name="Muchero W."/>
            <person name="Kamisugi Y."/>
            <person name="Saleh O."/>
            <person name="Blanc G."/>
            <person name="Decker E.L."/>
            <person name="van Gessel N."/>
            <person name="Grimwood J."/>
            <person name="Hayes R.D."/>
            <person name="Graham S.W."/>
            <person name="Gunter L.E."/>
            <person name="McDaniel S.F."/>
            <person name="Hoernstein S.N.W."/>
            <person name="Larsson A."/>
            <person name="Li F.W."/>
            <person name="Perroud P.F."/>
            <person name="Phillips J."/>
            <person name="Ranjan P."/>
            <person name="Rokshar D.S."/>
            <person name="Rothfels C.J."/>
            <person name="Schneider L."/>
            <person name="Shu S."/>
            <person name="Stevenson D.W."/>
            <person name="Thummler F."/>
            <person name="Tillich M."/>
            <person name="Villarreal Aguilar J.C."/>
            <person name="Widiez T."/>
            <person name="Wong G.K."/>
            <person name="Wymore A."/>
            <person name="Zhang Y."/>
            <person name="Zimmer A.D."/>
            <person name="Quatrano R.S."/>
            <person name="Mayer K.F.X."/>
            <person name="Goodstein D."/>
            <person name="Casacuberta J.M."/>
            <person name="Vandepoele K."/>
            <person name="Reski R."/>
            <person name="Cuming A.C."/>
            <person name="Tuskan G.A."/>
            <person name="Maumus F."/>
            <person name="Salse J."/>
            <person name="Schmutz J."/>
            <person name="Rensing S.A."/>
        </authorList>
    </citation>
    <scope>NUCLEOTIDE SEQUENCE [LARGE SCALE GENOMIC DNA]</scope>
    <source>
        <strain evidence="1 2">cv. Gransden 2004</strain>
    </source>
</reference>
<dbReference type="Gramene" id="Pp3c8_12380V3.1">
    <property type="protein sequence ID" value="Pp3c8_12380V3.1"/>
    <property type="gene ID" value="Pp3c8_12380"/>
</dbReference>
<reference evidence="1 2" key="1">
    <citation type="journal article" date="2008" name="Science">
        <title>The Physcomitrella genome reveals evolutionary insights into the conquest of land by plants.</title>
        <authorList>
            <person name="Rensing S."/>
            <person name="Lang D."/>
            <person name="Zimmer A."/>
            <person name="Terry A."/>
            <person name="Salamov A."/>
            <person name="Shapiro H."/>
            <person name="Nishiyama T."/>
            <person name="Perroud P.-F."/>
            <person name="Lindquist E."/>
            <person name="Kamisugi Y."/>
            <person name="Tanahashi T."/>
            <person name="Sakakibara K."/>
            <person name="Fujita T."/>
            <person name="Oishi K."/>
            <person name="Shin-I T."/>
            <person name="Kuroki Y."/>
            <person name="Toyoda A."/>
            <person name="Suzuki Y."/>
            <person name="Hashimoto A."/>
            <person name="Yamaguchi K."/>
            <person name="Sugano A."/>
            <person name="Kohara Y."/>
            <person name="Fujiyama A."/>
            <person name="Anterola A."/>
            <person name="Aoki S."/>
            <person name="Ashton N."/>
            <person name="Barbazuk W.B."/>
            <person name="Barker E."/>
            <person name="Bennetzen J."/>
            <person name="Bezanilla M."/>
            <person name="Blankenship R."/>
            <person name="Cho S.H."/>
            <person name="Dutcher S."/>
            <person name="Estelle M."/>
            <person name="Fawcett J.A."/>
            <person name="Gundlach H."/>
            <person name="Hanada K."/>
            <person name="Heyl A."/>
            <person name="Hicks K.A."/>
            <person name="Hugh J."/>
            <person name="Lohr M."/>
            <person name="Mayer K."/>
            <person name="Melkozernov A."/>
            <person name="Murata T."/>
            <person name="Nelson D."/>
            <person name="Pils B."/>
            <person name="Prigge M."/>
            <person name="Reiss B."/>
            <person name="Renner T."/>
            <person name="Rombauts S."/>
            <person name="Rushton P."/>
            <person name="Sanderfoot A."/>
            <person name="Schween G."/>
            <person name="Shiu S.-H."/>
            <person name="Stueber K."/>
            <person name="Theodoulou F.L."/>
            <person name="Tu H."/>
            <person name="Van de Peer Y."/>
            <person name="Verrier P.J."/>
            <person name="Waters E."/>
            <person name="Wood A."/>
            <person name="Yang L."/>
            <person name="Cove D."/>
            <person name="Cuming A."/>
            <person name="Hasebe M."/>
            <person name="Lucas S."/>
            <person name="Mishler D.B."/>
            <person name="Reski R."/>
            <person name="Grigoriev I."/>
            <person name="Quatrano R.S."/>
            <person name="Boore J.L."/>
        </authorList>
    </citation>
    <scope>NUCLEOTIDE SEQUENCE [LARGE SCALE GENOMIC DNA]</scope>
    <source>
        <strain evidence="1 2">cv. Gransden 2004</strain>
    </source>
</reference>
<accession>A0A7I4EAM5</accession>
<dbReference type="AlphaFoldDB" id="A0A7I4EAM5"/>
<keyword evidence="2" id="KW-1185">Reference proteome</keyword>
<dbReference type="Proteomes" id="UP000006727">
    <property type="component" value="Chromosome 8"/>
</dbReference>
<protein>
    <submittedName>
        <fullName evidence="1">Uncharacterized protein</fullName>
    </submittedName>
</protein>
<evidence type="ECO:0000313" key="2">
    <source>
        <dbReference type="Proteomes" id="UP000006727"/>
    </source>
</evidence>
<name>A0A7I4EAM5_PHYPA</name>
<proteinExistence type="predicted"/>
<dbReference type="EMBL" id="ABEU02000008">
    <property type="status" value="NOT_ANNOTATED_CDS"/>
    <property type="molecule type" value="Genomic_DNA"/>
</dbReference>
<dbReference type="InParanoid" id="A0A7I4EAM5"/>
<sequence length="140" mass="16045">MWVVLEITGILGFVTRLWDLEKRNGFQLKPTKVFGSELGGHYEVAGRRLVDGRWSRTLPYDEETFLAIFNLHKQSNEAEMSCIDVYAWDATDLKLLKHTIRVGSLLRLGLSSLQGTTEWDILVIQSLRLMTTEKQIPPQP</sequence>
<reference evidence="1" key="3">
    <citation type="submission" date="2020-12" db="UniProtKB">
        <authorList>
            <consortium name="EnsemblPlants"/>
        </authorList>
    </citation>
    <scope>IDENTIFICATION</scope>
</reference>